<dbReference type="EMBL" id="CP146843">
    <property type="protein sequence ID" value="WYY26613.1"/>
    <property type="molecule type" value="Genomic_DNA"/>
</dbReference>
<gene>
    <name evidence="1" type="ORF">AshY1_05080</name>
</gene>
<proteinExistence type="predicted"/>
<sequence length="288" mass="33552">MKINVKKYNFIIILVLLCPLVIMSLFAVAVTQYSVKYDLVHSIVKSATPGEYDKQKIKVYNKDSDTQKVYWGEGSIVTKDELNSAFCKTEKGLKLFGLEDNKYLTATCYIEILPDIIPEKPYYVYVSQFLQGQFSQETKDELATYKDSPQQWNQYFGVLQYKFGPENDPMFDEKNKDLDWKSSEQVVNEKKQIIRSLSQTQKTNYKGKDYKEIELFRMMEKSDTSDEDKNDIHAHLQELLQKDRITYKLKIRYVPYINDSIRHIADKVNLNSVIPIHVACDISPTASK</sequence>
<evidence type="ECO:0000313" key="2">
    <source>
        <dbReference type="Proteomes" id="UP001484199"/>
    </source>
</evidence>
<accession>A0ABZ2U9C3</accession>
<protein>
    <submittedName>
        <fullName evidence="1">Uncharacterized protein</fullName>
    </submittedName>
</protein>
<dbReference type="RefSeq" id="WP_341266513.1">
    <property type="nucleotide sequence ID" value="NZ_CP146843.1"/>
</dbReference>
<dbReference type="Proteomes" id="UP001484199">
    <property type="component" value="Chromosome"/>
</dbReference>
<reference evidence="1" key="1">
    <citation type="submission" date="2024-03" db="EMBL/GenBank/DDBJ databases">
        <title>The Complete Genome of 'Candidatus Phytoplasma fraxini' AshY1 from the Ash Yellows Group.</title>
        <authorList>
            <person name="Boehm J.W."/>
            <person name="Huettel B."/>
            <person name="Schneider B."/>
            <person name="Kube M."/>
        </authorList>
    </citation>
    <scope>NUCLEOTIDE SEQUENCE [LARGE SCALE GENOMIC DNA]</scope>
    <source>
        <strain evidence="1">AshY1</strain>
    </source>
</reference>
<keyword evidence="2" id="KW-1185">Reference proteome</keyword>
<name>A0ABZ2U9C3_ASHYP</name>
<evidence type="ECO:0000313" key="1">
    <source>
        <dbReference type="EMBL" id="WYY26613.1"/>
    </source>
</evidence>
<organism evidence="1 2">
    <name type="scientific">Ash yellows phytoplasma</name>
    <dbReference type="NCBI Taxonomy" id="35780"/>
    <lineage>
        <taxon>Bacteria</taxon>
        <taxon>Bacillati</taxon>
        <taxon>Mycoplasmatota</taxon>
        <taxon>Mollicutes</taxon>
        <taxon>Acholeplasmatales</taxon>
        <taxon>Acholeplasmataceae</taxon>
        <taxon>Candidatus Phytoplasma</taxon>
        <taxon>16SrVII (Ash yellows group)</taxon>
    </lineage>
</organism>